<accession>A0ABN7RJT2</accession>
<evidence type="ECO:0000313" key="2">
    <source>
        <dbReference type="EMBL" id="CAG5079476.1"/>
    </source>
</evidence>
<dbReference type="Proteomes" id="UP000681526">
    <property type="component" value="Unassembled WGS sequence"/>
</dbReference>
<organism evidence="2 3">
    <name type="scientific">Thermobacillus xylanilyticus</name>
    <dbReference type="NCBI Taxonomy" id="76633"/>
    <lineage>
        <taxon>Bacteria</taxon>
        <taxon>Bacillati</taxon>
        <taxon>Bacillota</taxon>
        <taxon>Bacilli</taxon>
        <taxon>Bacillales</taxon>
        <taxon>Paenibacillaceae</taxon>
        <taxon>Thermobacillus</taxon>
    </lineage>
</organism>
<evidence type="ECO:0000313" key="3">
    <source>
        <dbReference type="Proteomes" id="UP000681526"/>
    </source>
</evidence>
<keyword evidence="3" id="KW-1185">Reference proteome</keyword>
<name>A0ABN7RJT2_THEXY</name>
<feature type="transmembrane region" description="Helical" evidence="1">
    <location>
        <begin position="33"/>
        <end position="55"/>
    </location>
</feature>
<reference evidence="2 3" key="1">
    <citation type="submission" date="2021-04" db="EMBL/GenBank/DDBJ databases">
        <authorList>
            <person name="Rakotoarivonina H."/>
        </authorList>
    </citation>
    <scope>NUCLEOTIDE SEQUENCE [LARGE SCALE GENOMIC DNA]</scope>
    <source>
        <strain evidence="2 3">XE</strain>
    </source>
</reference>
<sequence length="64" mass="7191">MLRWISRVNLIAAFAVLLVFHLLLYYFLGTDNWLSIALLAAIVETGVLAIIQIAFGGREEDKAR</sequence>
<dbReference type="RefSeq" id="WP_213483443.1">
    <property type="nucleotide sequence ID" value="NZ_CAJRAY010000017.1"/>
</dbReference>
<feature type="transmembrane region" description="Helical" evidence="1">
    <location>
        <begin position="7"/>
        <end position="27"/>
    </location>
</feature>
<keyword evidence="1" id="KW-1133">Transmembrane helix</keyword>
<proteinExistence type="predicted"/>
<gene>
    <name evidence="2" type="primary">txxe 729</name>
    <name evidence="2" type="ORF">TXXE_03215</name>
</gene>
<protein>
    <submittedName>
        <fullName evidence="2">Uncharacterized protein</fullName>
    </submittedName>
</protein>
<evidence type="ECO:0000256" key="1">
    <source>
        <dbReference type="SAM" id="Phobius"/>
    </source>
</evidence>
<keyword evidence="1" id="KW-0812">Transmembrane</keyword>
<keyword evidence="1" id="KW-0472">Membrane</keyword>
<dbReference type="EMBL" id="CAJRAY010000017">
    <property type="protein sequence ID" value="CAG5079476.1"/>
    <property type="molecule type" value="Genomic_DNA"/>
</dbReference>
<comment type="caution">
    <text evidence="2">The sequence shown here is derived from an EMBL/GenBank/DDBJ whole genome shotgun (WGS) entry which is preliminary data.</text>
</comment>